<comment type="caution">
    <text evidence="2">The sequence shown here is derived from an EMBL/GenBank/DDBJ whole genome shotgun (WGS) entry which is preliminary data.</text>
</comment>
<protein>
    <submittedName>
        <fullName evidence="2">Uncharacterized protein</fullName>
    </submittedName>
</protein>
<accession>A0A843XMM0</accession>
<gene>
    <name evidence="2" type="ORF">Taro_053454</name>
</gene>
<dbReference type="Proteomes" id="UP000652761">
    <property type="component" value="Unassembled WGS sequence"/>
</dbReference>
<feature type="compositionally biased region" description="Polar residues" evidence="1">
    <location>
        <begin position="80"/>
        <end position="91"/>
    </location>
</feature>
<feature type="compositionally biased region" description="Basic residues" evidence="1">
    <location>
        <begin position="58"/>
        <end position="77"/>
    </location>
</feature>
<evidence type="ECO:0000313" key="3">
    <source>
        <dbReference type="Proteomes" id="UP000652761"/>
    </source>
</evidence>
<dbReference type="EMBL" id="NMUH01009818">
    <property type="protein sequence ID" value="MQM20433.1"/>
    <property type="molecule type" value="Genomic_DNA"/>
</dbReference>
<sequence>MNIILINFIFYPNTQTVNPVNPIVPIPISLFLCAARKGSAASSHSEAAGGRGADEGRRRRPVLRRQRTRRRHPRHAKVITQKNKNMSSPKTNPETLLGWQPFFLFPYFHTKHVLFPWILQEVPLQPKVQLLNFSLLVHKHFQNCSNHFVQSRRATTHFLPLSSNMHYYPESLLNHGTDDYGTSLYLSTPNSLSSIDKLILYSEHKIFLWSQISNVHA</sequence>
<feature type="region of interest" description="Disordered" evidence="1">
    <location>
        <begin position="43"/>
        <end position="91"/>
    </location>
</feature>
<reference evidence="2" key="1">
    <citation type="submission" date="2017-07" db="EMBL/GenBank/DDBJ databases">
        <title>Taro Niue Genome Assembly and Annotation.</title>
        <authorList>
            <person name="Atibalentja N."/>
            <person name="Keating K."/>
            <person name="Fields C.J."/>
        </authorList>
    </citation>
    <scope>NUCLEOTIDE SEQUENCE</scope>
    <source>
        <strain evidence="2">Niue_2</strain>
        <tissue evidence="2">Leaf</tissue>
    </source>
</reference>
<evidence type="ECO:0000256" key="1">
    <source>
        <dbReference type="SAM" id="MobiDB-lite"/>
    </source>
</evidence>
<keyword evidence="3" id="KW-1185">Reference proteome</keyword>
<dbReference type="AlphaFoldDB" id="A0A843XMM0"/>
<name>A0A843XMM0_COLES</name>
<evidence type="ECO:0000313" key="2">
    <source>
        <dbReference type="EMBL" id="MQM20433.1"/>
    </source>
</evidence>
<proteinExistence type="predicted"/>
<organism evidence="2 3">
    <name type="scientific">Colocasia esculenta</name>
    <name type="common">Wild taro</name>
    <name type="synonym">Arum esculentum</name>
    <dbReference type="NCBI Taxonomy" id="4460"/>
    <lineage>
        <taxon>Eukaryota</taxon>
        <taxon>Viridiplantae</taxon>
        <taxon>Streptophyta</taxon>
        <taxon>Embryophyta</taxon>
        <taxon>Tracheophyta</taxon>
        <taxon>Spermatophyta</taxon>
        <taxon>Magnoliopsida</taxon>
        <taxon>Liliopsida</taxon>
        <taxon>Araceae</taxon>
        <taxon>Aroideae</taxon>
        <taxon>Colocasieae</taxon>
        <taxon>Colocasia</taxon>
    </lineage>
</organism>